<keyword evidence="2" id="KW-1185">Reference proteome</keyword>
<reference evidence="1 2" key="1">
    <citation type="journal article" date="2015" name="Sci. Rep.">
        <title>Genome of the facultative scuticociliatosis pathogen Pseudocohnilembus persalinus provides insight into its virulence through horizontal gene transfer.</title>
        <authorList>
            <person name="Xiong J."/>
            <person name="Wang G."/>
            <person name="Cheng J."/>
            <person name="Tian M."/>
            <person name="Pan X."/>
            <person name="Warren A."/>
            <person name="Jiang C."/>
            <person name="Yuan D."/>
            <person name="Miao W."/>
        </authorList>
    </citation>
    <scope>NUCLEOTIDE SEQUENCE [LARGE SCALE GENOMIC DNA]</scope>
    <source>
        <strain evidence="1">36N120E</strain>
    </source>
</reference>
<comment type="caution">
    <text evidence="1">The sequence shown here is derived from an EMBL/GenBank/DDBJ whole genome shotgun (WGS) entry which is preliminary data.</text>
</comment>
<organism evidence="1 2">
    <name type="scientific">Pseudocohnilembus persalinus</name>
    <name type="common">Ciliate</name>
    <dbReference type="NCBI Taxonomy" id="266149"/>
    <lineage>
        <taxon>Eukaryota</taxon>
        <taxon>Sar</taxon>
        <taxon>Alveolata</taxon>
        <taxon>Ciliophora</taxon>
        <taxon>Intramacronucleata</taxon>
        <taxon>Oligohymenophorea</taxon>
        <taxon>Scuticociliatia</taxon>
        <taxon>Philasterida</taxon>
        <taxon>Pseudocohnilembidae</taxon>
        <taxon>Pseudocohnilembus</taxon>
    </lineage>
</organism>
<sequence length="338" mass="40596">MRDFKNIGSNFLLIINTNKKYKLIFSRYEKKAQLEKFKQDSQEILVNFENYQNLTALKPKTELPLYLKLQQDQKIENLKQYRTIFDFCLENMMNSLFYFKIQVTFGNQTIGAIIYDSEQDSEFSGYLSDQKIDLSVQFINPNLSNNEINQENCLNLTLYKHKYSNSTKSVLKISLFEQQQYQQFDFPNQNYYLQILKQMCQFVPIKELFFYQNMQINKKINYNPGQFQLLYNLVKEIISTQNEIQEEKINTFKQEKTYSNLQKNDIKYESGLKYLQKFVHLFYLNEKNNNPNKNLLQLGQSKVLDIQVRISFLQAFQKKSYSKIFRKEVIWDCLQLCK</sequence>
<evidence type="ECO:0000313" key="1">
    <source>
        <dbReference type="EMBL" id="KRX00554.1"/>
    </source>
</evidence>
<accession>A0A0V0QEC3</accession>
<gene>
    <name evidence="1" type="ORF">PPERSA_04575</name>
</gene>
<dbReference type="InParanoid" id="A0A0V0QEC3"/>
<dbReference type="Proteomes" id="UP000054937">
    <property type="component" value="Unassembled WGS sequence"/>
</dbReference>
<evidence type="ECO:0000313" key="2">
    <source>
        <dbReference type="Proteomes" id="UP000054937"/>
    </source>
</evidence>
<protein>
    <submittedName>
        <fullName evidence="1">Uncharacterized protein</fullName>
    </submittedName>
</protein>
<dbReference type="AlphaFoldDB" id="A0A0V0QEC3"/>
<name>A0A0V0QEC3_PSEPJ</name>
<dbReference type="EMBL" id="LDAU01000185">
    <property type="protein sequence ID" value="KRX00554.1"/>
    <property type="molecule type" value="Genomic_DNA"/>
</dbReference>
<proteinExistence type="predicted"/>